<protein>
    <recommendedName>
        <fullName evidence="3">Co-chaperone DjlA N-terminal domain-containing protein</fullName>
    </recommendedName>
</protein>
<sequence length="174" mass="19792">MHIVIAILSGIAAIFYWMFRLQWAARSIRDLDRNTPLLRNRSKRAFDRLVGSRHSRIRDPRLAATVLMIQLVRTGAPLTQDERQQIIALVGGPLGIGDPDAMFRKAWRYTRRRGSFPAMADDMVPMLRARLSVDERFQLIGMLRQTAGAYGGESELQALMIGRLQRQLMQGEDG</sequence>
<reference evidence="1 2" key="1">
    <citation type="submission" date="2018-02" db="EMBL/GenBank/DDBJ databases">
        <title>The draft genome of Phyllobacterium myrsinacearum DSM5892.</title>
        <authorList>
            <person name="Li L."/>
            <person name="Liu L."/>
            <person name="Zhang X."/>
            <person name="Wang T."/>
        </authorList>
    </citation>
    <scope>NUCLEOTIDE SEQUENCE [LARGE SCALE GENOMIC DNA]</scope>
    <source>
        <strain evidence="1 2">DSM 5892</strain>
    </source>
</reference>
<dbReference type="Proteomes" id="UP000238563">
    <property type="component" value="Unassembled WGS sequence"/>
</dbReference>
<name>A0A2S9JKA1_9HYPH</name>
<proteinExistence type="predicted"/>
<comment type="caution">
    <text evidence="1">The sequence shown here is derived from an EMBL/GenBank/DDBJ whole genome shotgun (WGS) entry which is preliminary data.</text>
</comment>
<organism evidence="1 2">
    <name type="scientific">Phyllobacterium myrsinacearum</name>
    <dbReference type="NCBI Taxonomy" id="28101"/>
    <lineage>
        <taxon>Bacteria</taxon>
        <taxon>Pseudomonadati</taxon>
        <taxon>Pseudomonadota</taxon>
        <taxon>Alphaproteobacteria</taxon>
        <taxon>Hyphomicrobiales</taxon>
        <taxon>Phyllobacteriaceae</taxon>
        <taxon>Phyllobacterium</taxon>
    </lineage>
</organism>
<keyword evidence="2" id="KW-1185">Reference proteome</keyword>
<accession>A0A2S9JKA1</accession>
<dbReference type="OrthoDB" id="8114484at2"/>
<evidence type="ECO:0000313" key="1">
    <source>
        <dbReference type="EMBL" id="PRD53504.1"/>
    </source>
</evidence>
<dbReference type="EMBL" id="PVBT01000003">
    <property type="protein sequence ID" value="PRD53504.1"/>
    <property type="molecule type" value="Genomic_DNA"/>
</dbReference>
<dbReference type="AlphaFoldDB" id="A0A2S9JKA1"/>
<gene>
    <name evidence="1" type="ORF">C5750_14190</name>
</gene>
<evidence type="ECO:0000313" key="2">
    <source>
        <dbReference type="Proteomes" id="UP000238563"/>
    </source>
</evidence>
<evidence type="ECO:0008006" key="3">
    <source>
        <dbReference type="Google" id="ProtNLM"/>
    </source>
</evidence>
<dbReference type="RefSeq" id="WP_105734505.1">
    <property type="nucleotide sequence ID" value="NZ_PVBT01000003.1"/>
</dbReference>